<proteinExistence type="predicted"/>
<comment type="caution">
    <text evidence="1">The sequence shown here is derived from an EMBL/GenBank/DDBJ whole genome shotgun (WGS) entry which is preliminary data.</text>
</comment>
<protein>
    <submittedName>
        <fullName evidence="1">Uncharacterized protein</fullName>
    </submittedName>
</protein>
<sequence>MWQVGHTFLKESVRKRFNESQEYTKMQEITYEEESVQASDNVSKNSYSVTHTGCILETEEFFGVLNNEVNHNYEA</sequence>
<dbReference type="Proteomes" id="UP001607302">
    <property type="component" value="Unassembled WGS sequence"/>
</dbReference>
<organism evidence="1 2">
    <name type="scientific">Vespula squamosa</name>
    <name type="common">Southern yellow jacket</name>
    <name type="synonym">Wasp</name>
    <dbReference type="NCBI Taxonomy" id="30214"/>
    <lineage>
        <taxon>Eukaryota</taxon>
        <taxon>Metazoa</taxon>
        <taxon>Ecdysozoa</taxon>
        <taxon>Arthropoda</taxon>
        <taxon>Hexapoda</taxon>
        <taxon>Insecta</taxon>
        <taxon>Pterygota</taxon>
        <taxon>Neoptera</taxon>
        <taxon>Endopterygota</taxon>
        <taxon>Hymenoptera</taxon>
        <taxon>Apocrita</taxon>
        <taxon>Aculeata</taxon>
        <taxon>Vespoidea</taxon>
        <taxon>Vespidae</taxon>
        <taxon>Vespinae</taxon>
        <taxon>Vespula</taxon>
    </lineage>
</organism>
<reference evidence="1 2" key="1">
    <citation type="journal article" date="2024" name="Ann. Entomol. Soc. Am.">
        <title>Genomic analyses of the southern and eastern yellowjacket wasps (Hymenoptera: Vespidae) reveal evolutionary signatures of social life.</title>
        <authorList>
            <person name="Catto M.A."/>
            <person name="Caine P.B."/>
            <person name="Orr S.E."/>
            <person name="Hunt B.G."/>
            <person name="Goodisman M.A.D."/>
        </authorList>
    </citation>
    <scope>NUCLEOTIDE SEQUENCE [LARGE SCALE GENOMIC DNA]</scope>
    <source>
        <strain evidence="1">233</strain>
        <tissue evidence="1">Head and thorax</tissue>
    </source>
</reference>
<evidence type="ECO:0000313" key="2">
    <source>
        <dbReference type="Proteomes" id="UP001607302"/>
    </source>
</evidence>
<gene>
    <name evidence="1" type="ORF">V1478_014525</name>
</gene>
<name>A0ABD2A885_VESSQ</name>
<dbReference type="AlphaFoldDB" id="A0ABD2A885"/>
<evidence type="ECO:0000313" key="1">
    <source>
        <dbReference type="EMBL" id="KAL2716849.1"/>
    </source>
</evidence>
<keyword evidence="2" id="KW-1185">Reference proteome</keyword>
<dbReference type="EMBL" id="JAUDFV010000154">
    <property type="protein sequence ID" value="KAL2716849.1"/>
    <property type="molecule type" value="Genomic_DNA"/>
</dbReference>
<accession>A0ABD2A885</accession>